<accession>A0A139SKW4</accession>
<comment type="caution">
    <text evidence="1">The sequence shown here is derived from an EMBL/GenBank/DDBJ whole genome shotgun (WGS) entry which is preliminary data.</text>
</comment>
<dbReference type="RefSeq" id="WP_068712119.1">
    <property type="nucleotide sequence ID" value="NZ_LSZP01000044.1"/>
</dbReference>
<keyword evidence="2" id="KW-1185">Reference proteome</keyword>
<evidence type="ECO:0000313" key="2">
    <source>
        <dbReference type="Proteomes" id="UP000071392"/>
    </source>
</evidence>
<reference evidence="1 2" key="1">
    <citation type="submission" date="2016-02" db="EMBL/GenBank/DDBJ databases">
        <authorList>
            <person name="Wen L."/>
            <person name="He K."/>
            <person name="Yang H."/>
        </authorList>
    </citation>
    <scope>NUCLEOTIDE SEQUENCE [LARGE SCALE GENOMIC DNA]</scope>
    <source>
        <strain evidence="1 2">CV41</strain>
    </source>
</reference>
<dbReference type="Proteomes" id="UP000071392">
    <property type="component" value="Unassembled WGS sequence"/>
</dbReference>
<proteinExistence type="predicted"/>
<dbReference type="AlphaFoldDB" id="A0A139SKW4"/>
<organism evidence="1 2">
    <name type="scientific">Cephaloticoccus capnophilus</name>
    <dbReference type="NCBI Taxonomy" id="1548208"/>
    <lineage>
        <taxon>Bacteria</taxon>
        <taxon>Pseudomonadati</taxon>
        <taxon>Verrucomicrobiota</taxon>
        <taxon>Opitutia</taxon>
        <taxon>Opitutales</taxon>
        <taxon>Opitutaceae</taxon>
        <taxon>Cephaloticoccus</taxon>
    </lineage>
</organism>
<gene>
    <name evidence="1" type="ORF">AXK12_05620</name>
</gene>
<dbReference type="STRING" id="1548208.AXK12_05620"/>
<protein>
    <submittedName>
        <fullName evidence="1">Uncharacterized protein</fullName>
    </submittedName>
</protein>
<dbReference type="EMBL" id="LSZP01000044">
    <property type="protein sequence ID" value="KXU35185.1"/>
    <property type="molecule type" value="Genomic_DNA"/>
</dbReference>
<name>A0A139SKW4_9BACT</name>
<evidence type="ECO:0000313" key="1">
    <source>
        <dbReference type="EMBL" id="KXU35185.1"/>
    </source>
</evidence>
<sequence length="68" mass="7501">MTPTPILRALDEPVSPELAMLLSLDARLARIEQRVNAVVPPQRPLRINEFAKLVGLSRYAGLDSDPHA</sequence>